<keyword evidence="3" id="KW-0378">Hydrolase</keyword>
<dbReference type="InterPro" id="IPR001736">
    <property type="entry name" value="PLipase_D/transphosphatidylase"/>
</dbReference>
<evidence type="ECO:0000313" key="8">
    <source>
        <dbReference type="EMBL" id="KAB8219316.1"/>
    </source>
</evidence>
<feature type="compositionally biased region" description="Low complexity" evidence="6">
    <location>
        <begin position="530"/>
        <end position="545"/>
    </location>
</feature>
<feature type="domain" description="PLD phosphodiesterase" evidence="7">
    <location>
        <begin position="1080"/>
        <end position="1107"/>
    </location>
</feature>
<feature type="compositionally biased region" description="Basic and acidic residues" evidence="6">
    <location>
        <begin position="768"/>
        <end position="785"/>
    </location>
</feature>
<keyword evidence="9" id="KW-1185">Reference proteome</keyword>
<dbReference type="Gene3D" id="3.30.870.10">
    <property type="entry name" value="Endonuclease Chain A"/>
    <property type="match status" value="3"/>
</dbReference>
<dbReference type="PANTHER" id="PTHR18896:SF186">
    <property type="entry name" value="PHOSPHOLIPASE D"/>
    <property type="match status" value="1"/>
</dbReference>
<feature type="compositionally biased region" description="Polar residues" evidence="6">
    <location>
        <begin position="667"/>
        <end position="723"/>
    </location>
</feature>
<gene>
    <name evidence="8" type="ORF">BDV33DRAFT_174020</name>
</gene>
<dbReference type="Pfam" id="PF00614">
    <property type="entry name" value="PLDc"/>
    <property type="match status" value="1"/>
</dbReference>
<evidence type="ECO:0000256" key="6">
    <source>
        <dbReference type="SAM" id="MobiDB-lite"/>
    </source>
</evidence>
<dbReference type="EC" id="3.1.4.4" evidence="1"/>
<keyword evidence="4" id="KW-0442">Lipid degradation</keyword>
<evidence type="ECO:0000256" key="3">
    <source>
        <dbReference type="ARBA" id="ARBA00022801"/>
    </source>
</evidence>
<dbReference type="SUPFAM" id="SSF56024">
    <property type="entry name" value="Phospholipase D/nuclease"/>
    <property type="match status" value="2"/>
</dbReference>
<name>A0A5N6ENX7_9EURO</name>
<dbReference type="PROSITE" id="PS50035">
    <property type="entry name" value="PLD"/>
    <property type="match status" value="2"/>
</dbReference>
<dbReference type="EMBL" id="ML733440">
    <property type="protein sequence ID" value="KAB8219316.1"/>
    <property type="molecule type" value="Genomic_DNA"/>
</dbReference>
<protein>
    <recommendedName>
        <fullName evidence="1">phospholipase D</fullName>
        <ecNumber evidence="1">3.1.4.4</ecNumber>
    </recommendedName>
</protein>
<dbReference type="Pfam" id="PF13091">
    <property type="entry name" value="PLDc_2"/>
    <property type="match status" value="1"/>
</dbReference>
<feature type="compositionally biased region" description="Low complexity" evidence="6">
    <location>
        <begin position="738"/>
        <end position="759"/>
    </location>
</feature>
<feature type="compositionally biased region" description="Low complexity" evidence="6">
    <location>
        <begin position="572"/>
        <end position="588"/>
    </location>
</feature>
<dbReference type="GO" id="GO:0009395">
    <property type="term" value="P:phospholipid catabolic process"/>
    <property type="evidence" value="ECO:0007669"/>
    <property type="project" value="TreeGrafter"/>
</dbReference>
<sequence length="1315" mass="145854">MSNRDDHLAYGQYHGQDGTRGGQGESTRGFVGDTFKMLKETYKSHHSQQGASRPQQPQNQPQGQQSQPQGSNQDYYGGQNNQQSSSQNTYGRPPQPQYQDPNKPHGKPQGKPPKEDKLSGLFGKIQGAVAEIGTDLGQRIGTALDPQAYAEYGQVKPQTQHRFGSFAPDRQGNDVKWYVDGCSYFYAVSKALESARESIWILDWWLSPELYLRRPPTKNEQYRLDRMLQSAAQRGVKVNIIVYKEVTQALTLSSHHTKHCLEDLHPNIAVFRHPDHLPDRQNLADDISTSLHNLSLDAKSLVQMSGDAIKNIYGMHDDVVLYWAHHEKLCIIDGRIAFMGGLDMCFGRWDTNQHALADVHPEDVNESVFPGQDYNNARVLDFQDVAHWEKNQLDRKTSSRMGWSDISVSLHGHVVEDLRRHFIERWNFIYDTKYDSRKDARYSKLALYGRPSSSNRPQQPGAQQQQSTSPRPSTSSQGAPSYQQPPASPQPNLSTKPQTQATGNQAYQQSATSPQPGLSSYFTASTTSNQAVPSPQQPASGASQSEGNTQAYSYSGQSFPPPPPGPPPSQSPVPSQGQGQAPGQSQAPYYASHPTQGQAGQEQPPQYAAHAPLPTQEKPHSQNATQAQGQPPQYPAYGSPSTHEQSHAQPSVQGQGQGQGQPPQYTAYGSPSTHEQSHSQNATQGHVQAPGQSQSSYYAPHQTQGSSYSQTPTQGQAQGQSQAPYFPPPPTQEPAHSQAPAQGQGQPPQYAAYTPPANQEPSHSQTRGIDDHYEGTRGHSDRERGSGLIPRRFRDEFTQYSNVLRGQLAGQVHQYQDRLSSFGHPSQPRGNMCCQIVRSCSKWSNGTPTEHSIADAYAAIIRNSQHFVYIENQFFITATGDAQKPVKNQIGAAIVERILRAARAGEKWKMIVVIPSVPCFAGDLADDSSLGTRAIMEFQYNCINRGGSSILELVSDAGYNPMEYIRFYNLRNYDRINVSGPLVQAEQRSGVDYEDARKQHDVNVVGQGGYGPGAPAPRSAFDTTAPFQQYQQGARQVPGSKTASGRWNSVSSCYMLNGEDIRNVPWDGPPEAEIDAFVTEELYVHSKVMIADDRVVVCGSANLNDRSQLGDHDSEIAIIIEDYTPLESTMNGKPWTASRFASSLRRHLFRKHLGLLPPQDYERPDANFEPVGVPNDFDFDAPESRLVADPLADTLHNLWNSRAHTNTEVFRKVFHSVPDDCVRNWSTYKEFYGYFFDKADKQAYGEEKDSPPSRYRYGHVVRDDFPGGPEGVRQVKELLSKVKGTLVEMPLMFLIEEDVAKSGLALNDITEPIYT</sequence>
<dbReference type="CDD" id="cd09138">
    <property type="entry name" value="PLDc_vPLD1_2_yPLD_like_1"/>
    <property type="match status" value="1"/>
</dbReference>
<accession>A0A5N6ENX7</accession>
<dbReference type="InterPro" id="IPR015679">
    <property type="entry name" value="PLipase_D_fam"/>
</dbReference>
<dbReference type="SMART" id="SM00155">
    <property type="entry name" value="PLDc"/>
    <property type="match status" value="2"/>
</dbReference>
<feature type="compositionally biased region" description="Low complexity" evidence="6">
    <location>
        <begin position="457"/>
        <end position="485"/>
    </location>
</feature>
<dbReference type="InterPro" id="IPR025202">
    <property type="entry name" value="PLD-like_dom"/>
</dbReference>
<evidence type="ECO:0000313" key="9">
    <source>
        <dbReference type="Proteomes" id="UP000326799"/>
    </source>
</evidence>
<reference evidence="8 9" key="1">
    <citation type="submission" date="2019-04" db="EMBL/GenBank/DDBJ databases">
        <title>Fungal friends and foes A comparative genomics study of 23 Aspergillus species from section Flavi.</title>
        <authorList>
            <consortium name="DOE Joint Genome Institute"/>
            <person name="Kjaerbolling I."/>
            <person name="Vesth T.C."/>
            <person name="Frisvad J.C."/>
            <person name="Nybo J.L."/>
            <person name="Theobald S."/>
            <person name="Kildgaard S."/>
            <person name="Petersen T.I."/>
            <person name="Kuo A."/>
            <person name="Sato A."/>
            <person name="Lyhne E.K."/>
            <person name="Kogle M.E."/>
            <person name="Wiebenga A."/>
            <person name="Kun R.S."/>
            <person name="Lubbers R.J."/>
            <person name="Makela M.R."/>
            <person name="Barry K."/>
            <person name="Chovatia M."/>
            <person name="Clum A."/>
            <person name="Daum C."/>
            <person name="Haridas S."/>
            <person name="He G."/>
            <person name="LaButti K."/>
            <person name="Lipzen A."/>
            <person name="Mondo S."/>
            <person name="Pangilinan J."/>
            <person name="Riley R."/>
            <person name="Salamov A."/>
            <person name="Simmons B.A."/>
            <person name="Magnuson J.K."/>
            <person name="Henrissat B."/>
            <person name="Mortensen U.H."/>
            <person name="Larsen T.O."/>
            <person name="De vries R.P."/>
            <person name="Grigoriev I.V."/>
            <person name="Machida M."/>
            <person name="Baker S.E."/>
            <person name="Andersen M.R."/>
        </authorList>
    </citation>
    <scope>NUCLEOTIDE SEQUENCE [LARGE SCALE GENOMIC DNA]</scope>
    <source>
        <strain evidence="8 9">CBS 126849</strain>
    </source>
</reference>
<feature type="compositionally biased region" description="Low complexity" evidence="6">
    <location>
        <begin position="626"/>
        <end position="641"/>
    </location>
</feature>
<feature type="compositionally biased region" description="Low complexity" evidence="6">
    <location>
        <begin position="54"/>
        <end position="91"/>
    </location>
</feature>
<feature type="region of interest" description="Disordered" evidence="6">
    <location>
        <begin position="448"/>
        <end position="790"/>
    </location>
</feature>
<evidence type="ECO:0000256" key="4">
    <source>
        <dbReference type="ARBA" id="ARBA00022963"/>
    </source>
</evidence>
<keyword evidence="5" id="KW-0443">Lipid metabolism</keyword>
<evidence type="ECO:0000256" key="5">
    <source>
        <dbReference type="ARBA" id="ARBA00023098"/>
    </source>
</evidence>
<feature type="domain" description="PLD phosphodiesterase" evidence="7">
    <location>
        <begin position="321"/>
        <end position="348"/>
    </location>
</feature>
<proteinExistence type="predicted"/>
<evidence type="ECO:0000256" key="1">
    <source>
        <dbReference type="ARBA" id="ARBA00012027"/>
    </source>
</evidence>
<organism evidence="8 9">
    <name type="scientific">Aspergillus novoparasiticus</name>
    <dbReference type="NCBI Taxonomy" id="986946"/>
    <lineage>
        <taxon>Eukaryota</taxon>
        <taxon>Fungi</taxon>
        <taxon>Dikarya</taxon>
        <taxon>Ascomycota</taxon>
        <taxon>Pezizomycotina</taxon>
        <taxon>Eurotiomycetes</taxon>
        <taxon>Eurotiomycetidae</taxon>
        <taxon>Eurotiales</taxon>
        <taxon>Aspergillaceae</taxon>
        <taxon>Aspergillus</taxon>
        <taxon>Aspergillus subgen. Circumdati</taxon>
    </lineage>
</organism>
<dbReference type="Proteomes" id="UP000326799">
    <property type="component" value="Unassembled WGS sequence"/>
</dbReference>
<evidence type="ECO:0000256" key="2">
    <source>
        <dbReference type="ARBA" id="ARBA00022737"/>
    </source>
</evidence>
<feature type="compositionally biased region" description="Pro residues" evidence="6">
    <location>
        <begin position="559"/>
        <end position="571"/>
    </location>
</feature>
<feature type="region of interest" description="Disordered" evidence="6">
    <location>
        <begin position="1"/>
        <end position="119"/>
    </location>
</feature>
<feature type="compositionally biased region" description="Polar residues" evidence="6">
    <location>
        <begin position="593"/>
        <end position="604"/>
    </location>
</feature>
<feature type="compositionally biased region" description="Polar residues" evidence="6">
    <location>
        <begin position="492"/>
        <end position="529"/>
    </location>
</feature>
<keyword evidence="2" id="KW-0677">Repeat</keyword>
<evidence type="ECO:0000259" key="7">
    <source>
        <dbReference type="PROSITE" id="PS50035"/>
    </source>
</evidence>
<dbReference type="FunFam" id="3.30.870.10:FF:000032">
    <property type="entry name" value="Phospholipase"/>
    <property type="match status" value="1"/>
</dbReference>
<dbReference type="PANTHER" id="PTHR18896">
    <property type="entry name" value="PHOSPHOLIPASE D"/>
    <property type="match status" value="1"/>
</dbReference>
<dbReference type="CDD" id="cd09141">
    <property type="entry name" value="PLDc_vPLD1_2_yPLD_like_2"/>
    <property type="match status" value="1"/>
</dbReference>
<dbReference type="GO" id="GO:0004630">
    <property type="term" value="F:phospholipase D activity"/>
    <property type="evidence" value="ECO:0007669"/>
    <property type="project" value="UniProtKB-EC"/>
</dbReference>